<comment type="caution">
    <text evidence="3">The sequence shown here is derived from an EMBL/GenBank/DDBJ whole genome shotgun (WGS) entry which is preliminary data.</text>
</comment>
<dbReference type="InterPro" id="IPR003399">
    <property type="entry name" value="Mce/MlaD"/>
</dbReference>
<accession>A0A660CF19</accession>
<feature type="domain" description="Mce/MlaD" evidence="1">
    <location>
        <begin position="40"/>
        <end position="111"/>
    </location>
</feature>
<gene>
    <name evidence="3" type="ORF">JD82_01939</name>
</gene>
<keyword evidence="4" id="KW-1185">Reference proteome</keyword>
<evidence type="ECO:0000259" key="2">
    <source>
        <dbReference type="Pfam" id="PF11887"/>
    </source>
</evidence>
<organism evidence="3 4">
    <name type="scientific">Prauserella rugosa</name>
    <dbReference type="NCBI Taxonomy" id="43354"/>
    <lineage>
        <taxon>Bacteria</taxon>
        <taxon>Bacillati</taxon>
        <taxon>Actinomycetota</taxon>
        <taxon>Actinomycetes</taxon>
        <taxon>Pseudonocardiales</taxon>
        <taxon>Pseudonocardiaceae</taxon>
        <taxon>Prauserella</taxon>
    </lineage>
</organism>
<dbReference type="AlphaFoldDB" id="A0A660CF19"/>
<evidence type="ECO:0000313" key="3">
    <source>
        <dbReference type="EMBL" id="TWH20099.1"/>
    </source>
</evidence>
<proteinExistence type="predicted"/>
<dbReference type="PANTHER" id="PTHR33371">
    <property type="entry name" value="INTERMEMBRANE PHOSPHOLIPID TRANSPORT SYSTEM BINDING PROTEIN MLAD-RELATED"/>
    <property type="match status" value="1"/>
</dbReference>
<dbReference type="RefSeq" id="WP_030530974.1">
    <property type="nucleotide sequence ID" value="NZ_JOIJ01000003.1"/>
</dbReference>
<reference evidence="3 4" key="1">
    <citation type="submission" date="2019-07" db="EMBL/GenBank/DDBJ databases">
        <title>R&amp;d 2014.</title>
        <authorList>
            <person name="Klenk H.-P."/>
        </authorList>
    </citation>
    <scope>NUCLEOTIDE SEQUENCE [LARGE SCALE GENOMIC DNA]</scope>
    <source>
        <strain evidence="3 4">DSM 43194</strain>
    </source>
</reference>
<dbReference type="GO" id="GO:0005576">
    <property type="term" value="C:extracellular region"/>
    <property type="evidence" value="ECO:0007669"/>
    <property type="project" value="TreeGrafter"/>
</dbReference>
<dbReference type="InterPro" id="IPR024516">
    <property type="entry name" value="Mce_C"/>
</dbReference>
<dbReference type="NCBIfam" id="TIGR00996">
    <property type="entry name" value="Mtu_fam_mce"/>
    <property type="match status" value="1"/>
</dbReference>
<dbReference type="GO" id="GO:0051701">
    <property type="term" value="P:biological process involved in interaction with host"/>
    <property type="evidence" value="ECO:0007669"/>
    <property type="project" value="TreeGrafter"/>
</dbReference>
<dbReference type="InterPro" id="IPR005693">
    <property type="entry name" value="Mce"/>
</dbReference>
<evidence type="ECO:0000313" key="4">
    <source>
        <dbReference type="Proteomes" id="UP000317303"/>
    </source>
</evidence>
<protein>
    <submittedName>
        <fullName evidence="3">Phospholipid/cholesterol/gamma-HCH transport system substrate-binding protein</fullName>
    </submittedName>
</protein>
<dbReference type="OrthoDB" id="338143at2"/>
<dbReference type="EMBL" id="VLJV01000001">
    <property type="protein sequence ID" value="TWH20099.1"/>
    <property type="molecule type" value="Genomic_DNA"/>
</dbReference>
<sequence length="344" mass="37230">MRSYVPALIRIAVFAAVTVLLTGILAATIANTTFGPSAGYTARFADASGLHEGDDVRMSGVKIGQVQRISVGEDNRADVHFDIHGERRLPGLVTATVKYRNLIGQRYLSLSADVPESPPLEPGGTIPVERTQPALNLTVLFNGFQPLLRALEPEQVNQLSYQIIRVFQGEGGTVRSLLSHTASLTSTLSKKDEVIGRTIDNLNRVLTTVNDRTPQVKNLLSTTQRLVSGLAEQRKPIGEAVSGLGDLTEATSGLLADAREPLRRDVAGLRDLASGLAGSRELIDEVLTTLPGHLNKFTRAVSYGSWFNYYLCDLRGTIGVKSLNVEVPILPLPATQQPERCQVE</sequence>
<dbReference type="Pfam" id="PF11887">
    <property type="entry name" value="Mce4_CUP1"/>
    <property type="match status" value="1"/>
</dbReference>
<name>A0A660CF19_9PSEU</name>
<dbReference type="Pfam" id="PF02470">
    <property type="entry name" value="MlaD"/>
    <property type="match status" value="1"/>
</dbReference>
<evidence type="ECO:0000259" key="1">
    <source>
        <dbReference type="Pfam" id="PF02470"/>
    </source>
</evidence>
<dbReference type="InterPro" id="IPR052336">
    <property type="entry name" value="MlaD_Phospholipid_Transporter"/>
</dbReference>
<dbReference type="PANTHER" id="PTHR33371:SF17">
    <property type="entry name" value="MCE-FAMILY PROTEIN MCE1B"/>
    <property type="match status" value="1"/>
</dbReference>
<dbReference type="Proteomes" id="UP000317303">
    <property type="component" value="Unassembled WGS sequence"/>
</dbReference>
<feature type="domain" description="Mammalian cell entry C-terminal" evidence="2">
    <location>
        <begin position="118"/>
        <end position="289"/>
    </location>
</feature>